<dbReference type="Gene3D" id="1.10.357.10">
    <property type="entry name" value="Tetracycline Repressor, domain 2"/>
    <property type="match status" value="1"/>
</dbReference>
<dbReference type="SUPFAM" id="SSF46689">
    <property type="entry name" value="Homeodomain-like"/>
    <property type="match status" value="1"/>
</dbReference>
<accession>A0ABN2S277</accession>
<feature type="domain" description="HTH tetR-type" evidence="5">
    <location>
        <begin position="25"/>
        <end position="85"/>
    </location>
</feature>
<keyword evidence="3" id="KW-0804">Transcription</keyword>
<dbReference type="Proteomes" id="UP001501116">
    <property type="component" value="Unassembled WGS sequence"/>
</dbReference>
<evidence type="ECO:0000256" key="2">
    <source>
        <dbReference type="ARBA" id="ARBA00023125"/>
    </source>
</evidence>
<keyword evidence="1" id="KW-0805">Transcription regulation</keyword>
<evidence type="ECO:0000313" key="7">
    <source>
        <dbReference type="Proteomes" id="UP001501116"/>
    </source>
</evidence>
<proteinExistence type="predicted"/>
<evidence type="ECO:0000256" key="3">
    <source>
        <dbReference type="ARBA" id="ARBA00023163"/>
    </source>
</evidence>
<dbReference type="PANTHER" id="PTHR30055">
    <property type="entry name" value="HTH-TYPE TRANSCRIPTIONAL REGULATOR RUTR"/>
    <property type="match status" value="1"/>
</dbReference>
<evidence type="ECO:0000256" key="1">
    <source>
        <dbReference type="ARBA" id="ARBA00023015"/>
    </source>
</evidence>
<evidence type="ECO:0000256" key="4">
    <source>
        <dbReference type="PROSITE-ProRule" id="PRU00335"/>
    </source>
</evidence>
<dbReference type="PRINTS" id="PR00455">
    <property type="entry name" value="HTHTETR"/>
</dbReference>
<evidence type="ECO:0000259" key="5">
    <source>
        <dbReference type="PROSITE" id="PS50977"/>
    </source>
</evidence>
<keyword evidence="7" id="KW-1185">Reference proteome</keyword>
<dbReference type="InterPro" id="IPR001647">
    <property type="entry name" value="HTH_TetR"/>
</dbReference>
<comment type="caution">
    <text evidence="6">The sequence shown here is derived from an EMBL/GenBank/DDBJ whole genome shotgun (WGS) entry which is preliminary data.</text>
</comment>
<keyword evidence="2 4" id="KW-0238">DNA-binding</keyword>
<evidence type="ECO:0000313" key="6">
    <source>
        <dbReference type="EMBL" id="GAA1979057.1"/>
    </source>
</evidence>
<protein>
    <recommendedName>
        <fullName evidence="5">HTH tetR-type domain-containing protein</fullName>
    </recommendedName>
</protein>
<reference evidence="6 7" key="1">
    <citation type="journal article" date="2019" name="Int. J. Syst. Evol. Microbiol.">
        <title>The Global Catalogue of Microorganisms (GCM) 10K type strain sequencing project: providing services to taxonomists for standard genome sequencing and annotation.</title>
        <authorList>
            <consortium name="The Broad Institute Genomics Platform"/>
            <consortium name="The Broad Institute Genome Sequencing Center for Infectious Disease"/>
            <person name="Wu L."/>
            <person name="Ma J."/>
        </authorList>
    </citation>
    <scope>NUCLEOTIDE SEQUENCE [LARGE SCALE GENOMIC DNA]</scope>
    <source>
        <strain evidence="6 7">JCM 14545</strain>
    </source>
</reference>
<feature type="DNA-binding region" description="H-T-H motif" evidence="4">
    <location>
        <begin position="48"/>
        <end position="67"/>
    </location>
</feature>
<dbReference type="PANTHER" id="PTHR30055:SF234">
    <property type="entry name" value="HTH-TYPE TRANSCRIPTIONAL REGULATOR BETI"/>
    <property type="match status" value="1"/>
</dbReference>
<gene>
    <name evidence="6" type="ORF">GCM10009754_64090</name>
</gene>
<dbReference type="InterPro" id="IPR009057">
    <property type="entry name" value="Homeodomain-like_sf"/>
</dbReference>
<dbReference type="Pfam" id="PF00440">
    <property type="entry name" value="TetR_N"/>
    <property type="match status" value="1"/>
</dbReference>
<name>A0ABN2S277_9PSEU</name>
<organism evidence="6 7">
    <name type="scientific">Amycolatopsis minnesotensis</name>
    <dbReference type="NCBI Taxonomy" id="337894"/>
    <lineage>
        <taxon>Bacteria</taxon>
        <taxon>Bacillati</taxon>
        <taxon>Actinomycetota</taxon>
        <taxon>Actinomycetes</taxon>
        <taxon>Pseudonocardiales</taxon>
        <taxon>Pseudonocardiaceae</taxon>
        <taxon>Amycolatopsis</taxon>
    </lineage>
</organism>
<dbReference type="InterPro" id="IPR050109">
    <property type="entry name" value="HTH-type_TetR-like_transc_reg"/>
</dbReference>
<dbReference type="RefSeq" id="WP_344427460.1">
    <property type="nucleotide sequence ID" value="NZ_BAAANN010000031.1"/>
</dbReference>
<sequence>MGTEARAAARGERKRRTYAARIPASQRRTELLDAALHLVVTKGHSAVTMNAVAEEAGVTKPVVYGVFVNRADLLGALLRREQEQALQQILTVLPERFEEHLGDDDPGAVVADVLAKFLRAVRAKPERWHCVVMPMADMPPEFHAAREHARAQVLASAEELAAAFLTAVGSPAGLDADIVGNTVVTLFEMAARLVLDDPARFRPERFVTAIQAAIGLMHPRENQ</sequence>
<dbReference type="PROSITE" id="PS50977">
    <property type="entry name" value="HTH_TETR_2"/>
    <property type="match status" value="1"/>
</dbReference>
<dbReference type="EMBL" id="BAAANN010000031">
    <property type="protein sequence ID" value="GAA1979057.1"/>
    <property type="molecule type" value="Genomic_DNA"/>
</dbReference>